<dbReference type="Gene3D" id="3.20.20.450">
    <property type="entry name" value="EAL domain"/>
    <property type="match status" value="1"/>
</dbReference>
<dbReference type="RefSeq" id="WP_093307991.1">
    <property type="nucleotide sequence ID" value="NZ_FNYH01000001.1"/>
</dbReference>
<dbReference type="InterPro" id="IPR050706">
    <property type="entry name" value="Cyclic-di-GMP_PDE-like"/>
</dbReference>
<proteinExistence type="predicted"/>
<dbReference type="PANTHER" id="PTHR33121">
    <property type="entry name" value="CYCLIC DI-GMP PHOSPHODIESTERASE PDEF"/>
    <property type="match status" value="1"/>
</dbReference>
<evidence type="ECO:0000313" key="3">
    <source>
        <dbReference type="Proteomes" id="UP000242999"/>
    </source>
</evidence>
<keyword evidence="3" id="KW-1185">Reference proteome</keyword>
<dbReference type="Proteomes" id="UP000242999">
    <property type="component" value="Unassembled WGS sequence"/>
</dbReference>
<feature type="domain" description="EAL" evidence="1">
    <location>
        <begin position="129"/>
        <end position="238"/>
    </location>
</feature>
<dbReference type="InterPro" id="IPR001633">
    <property type="entry name" value="EAL_dom"/>
</dbReference>
<gene>
    <name evidence="2" type="ORF">SAMN05421831_101196</name>
</gene>
<dbReference type="GO" id="GO:0071111">
    <property type="term" value="F:cyclic-guanylate-specific phosphodiesterase activity"/>
    <property type="evidence" value="ECO:0007669"/>
    <property type="project" value="InterPro"/>
</dbReference>
<dbReference type="STRING" id="64971.SAMN05421831_101196"/>
<organism evidence="2 3">
    <name type="scientific">Allopseudospirillum japonicum</name>
    <dbReference type="NCBI Taxonomy" id="64971"/>
    <lineage>
        <taxon>Bacteria</taxon>
        <taxon>Pseudomonadati</taxon>
        <taxon>Pseudomonadota</taxon>
        <taxon>Gammaproteobacteria</taxon>
        <taxon>Oceanospirillales</taxon>
        <taxon>Oceanospirillaceae</taxon>
        <taxon>Allopseudospirillum</taxon>
    </lineage>
</organism>
<evidence type="ECO:0000259" key="1">
    <source>
        <dbReference type="PROSITE" id="PS50883"/>
    </source>
</evidence>
<evidence type="ECO:0000313" key="2">
    <source>
        <dbReference type="EMBL" id="SEI38889.1"/>
    </source>
</evidence>
<protein>
    <submittedName>
        <fullName evidence="2">EAL domain-containing protein</fullName>
    </submittedName>
</protein>
<dbReference type="InterPro" id="IPR035919">
    <property type="entry name" value="EAL_sf"/>
</dbReference>
<reference evidence="3" key="1">
    <citation type="submission" date="2016-10" db="EMBL/GenBank/DDBJ databases">
        <authorList>
            <person name="Varghese N."/>
            <person name="Submissions S."/>
        </authorList>
    </citation>
    <scope>NUCLEOTIDE SEQUENCE [LARGE SCALE GENOMIC DNA]</scope>
    <source>
        <strain evidence="3">DSM 7165</strain>
    </source>
</reference>
<dbReference type="AlphaFoldDB" id="A0A1H6Q4Y6"/>
<accession>A0A1H6Q4Y6</accession>
<dbReference type="SUPFAM" id="SSF141868">
    <property type="entry name" value="EAL domain-like"/>
    <property type="match status" value="1"/>
</dbReference>
<dbReference type="PROSITE" id="PS50883">
    <property type="entry name" value="EAL"/>
    <property type="match status" value="1"/>
</dbReference>
<sequence length="238" mass="27504">MNVPLEAHCLINEFSREYCFCVVLDHQVVQLSQAMINALGPEYANLQTCSGLQNIVQVTRPLLQQARLQDELIPFQHTFFVNSLAFASTGIQRLPTSVCIYFVYFVPVLNSMPLPQKHLNSQDRHILQKRLYEISILQALDELQAAQFQGLELHFQPRLDSVTHEFHSLELLIRWKNKEFGFIPPMDFIPIAERSGHIHLLGRWILDQVINLQTSLVQQGFLFVLLLIFQLCNLIKLL</sequence>
<dbReference type="OrthoDB" id="9812358at2"/>
<dbReference type="EMBL" id="FNYH01000001">
    <property type="protein sequence ID" value="SEI38889.1"/>
    <property type="molecule type" value="Genomic_DNA"/>
</dbReference>
<dbReference type="Pfam" id="PF00563">
    <property type="entry name" value="EAL"/>
    <property type="match status" value="1"/>
</dbReference>
<dbReference type="PANTHER" id="PTHR33121:SF70">
    <property type="entry name" value="SIGNALING PROTEIN YKOW"/>
    <property type="match status" value="1"/>
</dbReference>
<name>A0A1H6Q4Y6_9GAMM</name>